<evidence type="ECO:0000313" key="3">
    <source>
        <dbReference type="Proteomes" id="UP000196573"/>
    </source>
</evidence>
<evidence type="ECO:0000256" key="1">
    <source>
        <dbReference type="SAM" id="SignalP"/>
    </source>
</evidence>
<evidence type="ECO:0000313" key="2">
    <source>
        <dbReference type="EMBL" id="SMA45892.1"/>
    </source>
</evidence>
<dbReference type="Proteomes" id="UP000196573">
    <property type="component" value="Unassembled WGS sequence"/>
</dbReference>
<accession>A0A1X7AJ22</accession>
<keyword evidence="3" id="KW-1185">Reference proteome</keyword>
<protein>
    <submittedName>
        <fullName evidence="2">Uncharacterized protein</fullName>
    </submittedName>
</protein>
<keyword evidence="1" id="KW-0732">Signal</keyword>
<dbReference type="RefSeq" id="WP_087109428.1">
    <property type="nucleotide sequence ID" value="NZ_CBCSCN010000002.1"/>
</dbReference>
<organism evidence="2 3">
    <name type="scientific">Parendozoicomonas haliclonae</name>
    <dbReference type="NCBI Taxonomy" id="1960125"/>
    <lineage>
        <taxon>Bacteria</taxon>
        <taxon>Pseudomonadati</taxon>
        <taxon>Pseudomonadota</taxon>
        <taxon>Gammaproteobacteria</taxon>
        <taxon>Oceanospirillales</taxon>
        <taxon>Endozoicomonadaceae</taxon>
        <taxon>Parendozoicomonas</taxon>
    </lineage>
</organism>
<feature type="chain" id="PRO_5013049948" evidence="1">
    <location>
        <begin position="24"/>
        <end position="618"/>
    </location>
</feature>
<reference evidence="2 3" key="1">
    <citation type="submission" date="2017-03" db="EMBL/GenBank/DDBJ databases">
        <authorList>
            <person name="Afonso C.L."/>
            <person name="Miller P.J."/>
            <person name="Scott M.A."/>
            <person name="Spackman E."/>
            <person name="Goraichik I."/>
            <person name="Dimitrov K.M."/>
            <person name="Suarez D.L."/>
            <person name="Swayne D.E."/>
        </authorList>
    </citation>
    <scope>NUCLEOTIDE SEQUENCE [LARGE SCALE GENOMIC DNA]</scope>
    <source>
        <strain evidence="2">SB41UT1</strain>
    </source>
</reference>
<dbReference type="AlphaFoldDB" id="A0A1X7AJ22"/>
<gene>
    <name evidence="2" type="ORF">EHSB41UT_02023</name>
</gene>
<proteinExistence type="predicted"/>
<sequence length="618" mass="69765">MTQRFFAFLIMTLFLGLSIPAPAMWNEDDEDDVDLLKAWSDNDSPEDATLTSLQLKKDIPTAELASVSVKNQVMDSLMQTMSIYASPDRKAGQSVYMSLAGDAQALDVIVLNQDAFRKKYPEVASTIEQDGRIINTPDNLASQKLNRRGLTGLEMFLKSKKAEGVPLEKRQNFVRKLVASLCLEILSTAGDRKMTLDLLSIFWGTIFKPDGTLRENSEDLWRRTDHVMYKRKIPGTYESESIGSLAQIFNVLLSLLRYRGPELFLQLTPLNTTNKQISFAAELPVSDAIIKIMAQDNKHREWWLLFNRKMHKKGHGSSSKMSPEELLGLPAYMKSRSADWPDLTRALQTYIENVYEGSGVVLDFHLMAAALEHALIRQRPFVYKLTRPFFPGVRPESFKEADTYYEKLLEVHDTESVTNDLDLMVVKIFNELNALAQSGSETEAAEALMMLLEAPMALYMVDTTLNELKRLRRPAAGIFEWLAHASHSITDGLYFDYLTSQWPIAHTMLTRQQVAHSMALPSATRPSRIQLSKDMTKMALSTVQAVDKIFDVSEASRKLQLLMADIEPICLTACGYSSHSLTPSRAAPVQTLLFEDADLMKLTTHMVPTLVPSMYRRK</sequence>
<dbReference type="EMBL" id="FWPT01000004">
    <property type="protein sequence ID" value="SMA45892.1"/>
    <property type="molecule type" value="Genomic_DNA"/>
</dbReference>
<name>A0A1X7AJ22_9GAMM</name>
<feature type="signal peptide" evidence="1">
    <location>
        <begin position="1"/>
        <end position="23"/>
    </location>
</feature>